<protein>
    <submittedName>
        <fullName evidence="1">(rape) hypothetical protein</fullName>
    </submittedName>
</protein>
<organism evidence="1">
    <name type="scientific">Brassica napus</name>
    <name type="common">Rape</name>
    <dbReference type="NCBI Taxonomy" id="3708"/>
    <lineage>
        <taxon>Eukaryota</taxon>
        <taxon>Viridiplantae</taxon>
        <taxon>Streptophyta</taxon>
        <taxon>Embryophyta</taxon>
        <taxon>Tracheophyta</taxon>
        <taxon>Spermatophyta</taxon>
        <taxon>Magnoliopsida</taxon>
        <taxon>eudicotyledons</taxon>
        <taxon>Gunneridae</taxon>
        <taxon>Pentapetalae</taxon>
        <taxon>rosids</taxon>
        <taxon>malvids</taxon>
        <taxon>Brassicales</taxon>
        <taxon>Brassicaceae</taxon>
        <taxon>Brassiceae</taxon>
        <taxon>Brassica</taxon>
    </lineage>
</organism>
<name>A0A816IKU8_BRANA</name>
<accession>A0A816IKU8</accession>
<dbReference type="AlphaFoldDB" id="A0A816IKU8"/>
<evidence type="ECO:0000313" key="1">
    <source>
        <dbReference type="EMBL" id="CAF1708749.1"/>
    </source>
</evidence>
<reference evidence="1" key="1">
    <citation type="submission" date="2021-01" db="EMBL/GenBank/DDBJ databases">
        <authorList>
            <consortium name="Genoscope - CEA"/>
            <person name="William W."/>
        </authorList>
    </citation>
    <scope>NUCLEOTIDE SEQUENCE</scope>
</reference>
<dbReference type="EMBL" id="HG994367">
    <property type="protein sequence ID" value="CAF1708749.1"/>
    <property type="molecule type" value="Genomic_DNA"/>
</dbReference>
<dbReference type="Gramene" id="CDX86039">
    <property type="protein sequence ID" value="CDX86039"/>
    <property type="gene ID" value="GSBRNA2T00143985001"/>
</dbReference>
<sequence length="96" mass="11172">MITCICSCSFCWRCLRSEEEQNGNWNCVEVSFQPSMSQEVEDSRYLRLWETCLQEYCRRWITPFHKAHQITGPNPASWISLVGSAAKRIGSTLECF</sequence>
<gene>
    <name evidence="1" type="ORF">DARMORV10_C03P70220.1</name>
</gene>
<proteinExistence type="predicted"/>
<dbReference type="Proteomes" id="UP001295469">
    <property type="component" value="Chromosome C03"/>
</dbReference>